<dbReference type="InterPro" id="IPR026350">
    <property type="entry name" value="GxxExxY"/>
</dbReference>
<proteinExistence type="predicted"/>
<dbReference type="Pfam" id="PF13366">
    <property type="entry name" value="PDDEXK_3"/>
    <property type="match status" value="1"/>
</dbReference>
<accession>A0A432ZQX6</accession>
<sequence>MGKVMVDELTHEVIGAAIEVHKNLGPGLLESTYHGCLAFELQERGLCIQTEVPVPVIYKGFRLNFGFRIDLLVEDSLIVELKSVSSLLPVHLAQVITYLKLSHLKRGLLINFNETRLKNGIKRVAY</sequence>
<keyword evidence="2" id="KW-1185">Reference proteome</keyword>
<organism evidence="1 2">
    <name type="scientific">Idiomarina tyrosinivorans</name>
    <dbReference type="NCBI Taxonomy" id="1445662"/>
    <lineage>
        <taxon>Bacteria</taxon>
        <taxon>Pseudomonadati</taxon>
        <taxon>Pseudomonadota</taxon>
        <taxon>Gammaproteobacteria</taxon>
        <taxon>Alteromonadales</taxon>
        <taxon>Idiomarinaceae</taxon>
        <taxon>Idiomarina</taxon>
    </lineage>
</organism>
<dbReference type="AlphaFoldDB" id="A0A432ZQX6"/>
<dbReference type="Proteomes" id="UP000287996">
    <property type="component" value="Unassembled WGS sequence"/>
</dbReference>
<dbReference type="InterPro" id="IPR011604">
    <property type="entry name" value="PDDEXK-like_dom_sf"/>
</dbReference>
<evidence type="ECO:0000313" key="2">
    <source>
        <dbReference type="Proteomes" id="UP000287996"/>
    </source>
</evidence>
<gene>
    <name evidence="1" type="ORF">CWI84_06530</name>
</gene>
<dbReference type="Gene3D" id="3.90.320.10">
    <property type="match status" value="1"/>
</dbReference>
<reference evidence="1 2" key="1">
    <citation type="journal article" date="2011" name="Front. Microbiol.">
        <title>Genomic signatures of strain selection and enhancement in Bacillus atrophaeus var. globigii, a historical biowarfare simulant.</title>
        <authorList>
            <person name="Gibbons H.S."/>
            <person name="Broomall S.M."/>
            <person name="McNew L.A."/>
            <person name="Daligault H."/>
            <person name="Chapman C."/>
            <person name="Bruce D."/>
            <person name="Karavis M."/>
            <person name="Krepps M."/>
            <person name="McGregor P.A."/>
            <person name="Hong C."/>
            <person name="Park K.H."/>
            <person name="Akmal A."/>
            <person name="Feldman A."/>
            <person name="Lin J.S."/>
            <person name="Chang W.E."/>
            <person name="Higgs B.W."/>
            <person name="Demirev P."/>
            <person name="Lindquist J."/>
            <person name="Liem A."/>
            <person name="Fochler E."/>
            <person name="Read T.D."/>
            <person name="Tapia R."/>
            <person name="Johnson S."/>
            <person name="Bishop-Lilly K.A."/>
            <person name="Detter C."/>
            <person name="Han C."/>
            <person name="Sozhamannan S."/>
            <person name="Rosenzweig C.N."/>
            <person name="Skowronski E.W."/>
        </authorList>
    </citation>
    <scope>NUCLEOTIDE SEQUENCE [LARGE SCALE GENOMIC DNA]</scope>
    <source>
        <strain evidence="1 2">CC-PW-9</strain>
    </source>
</reference>
<protein>
    <submittedName>
        <fullName evidence="1">GxxExxY protein</fullName>
    </submittedName>
</protein>
<name>A0A432ZQX6_9GAMM</name>
<dbReference type="EMBL" id="PIQH01000005">
    <property type="protein sequence ID" value="RUO80283.1"/>
    <property type="molecule type" value="Genomic_DNA"/>
</dbReference>
<dbReference type="OrthoDB" id="9806869at2"/>
<dbReference type="NCBIfam" id="TIGR04256">
    <property type="entry name" value="GxxExxY"/>
    <property type="match status" value="1"/>
</dbReference>
<comment type="caution">
    <text evidence="1">The sequence shown here is derived from an EMBL/GenBank/DDBJ whole genome shotgun (WGS) entry which is preliminary data.</text>
</comment>
<evidence type="ECO:0000313" key="1">
    <source>
        <dbReference type="EMBL" id="RUO80283.1"/>
    </source>
</evidence>